<gene>
    <name evidence="1" type="ORF">NP493_369g05028</name>
</gene>
<evidence type="ECO:0000313" key="1">
    <source>
        <dbReference type="EMBL" id="KAK2182060.1"/>
    </source>
</evidence>
<name>A0AAD9L315_RIDPI</name>
<proteinExistence type="predicted"/>
<evidence type="ECO:0000313" key="2">
    <source>
        <dbReference type="Proteomes" id="UP001209878"/>
    </source>
</evidence>
<comment type="caution">
    <text evidence="1">The sequence shown here is derived from an EMBL/GenBank/DDBJ whole genome shotgun (WGS) entry which is preliminary data.</text>
</comment>
<dbReference type="EMBL" id="JAODUO010000369">
    <property type="protein sequence ID" value="KAK2182060.1"/>
    <property type="molecule type" value="Genomic_DNA"/>
</dbReference>
<organism evidence="1 2">
    <name type="scientific">Ridgeia piscesae</name>
    <name type="common">Tubeworm</name>
    <dbReference type="NCBI Taxonomy" id="27915"/>
    <lineage>
        <taxon>Eukaryota</taxon>
        <taxon>Metazoa</taxon>
        <taxon>Spiralia</taxon>
        <taxon>Lophotrochozoa</taxon>
        <taxon>Annelida</taxon>
        <taxon>Polychaeta</taxon>
        <taxon>Sedentaria</taxon>
        <taxon>Canalipalpata</taxon>
        <taxon>Sabellida</taxon>
        <taxon>Siboglinidae</taxon>
        <taxon>Ridgeia</taxon>
    </lineage>
</organism>
<sequence>MSVRRGRVHSRTHRSTCRSRLCLYRCVHSLHSSVHTHSRWYILCRSLGAPWCSCDRSTVSLHQGLACRRSRLCLQRWDTLPALIHGSHAQYFLRSTSNRSSD</sequence>
<protein>
    <submittedName>
        <fullName evidence="1">Uncharacterized protein</fullName>
    </submittedName>
</protein>
<dbReference type="Proteomes" id="UP001209878">
    <property type="component" value="Unassembled WGS sequence"/>
</dbReference>
<accession>A0AAD9L315</accession>
<dbReference type="AlphaFoldDB" id="A0AAD9L315"/>
<reference evidence="1" key="1">
    <citation type="journal article" date="2023" name="Mol. Biol. Evol.">
        <title>Third-Generation Sequencing Reveals the Adaptive Role of the Epigenome in Three Deep-Sea Polychaetes.</title>
        <authorList>
            <person name="Perez M."/>
            <person name="Aroh O."/>
            <person name="Sun Y."/>
            <person name="Lan Y."/>
            <person name="Juniper S.K."/>
            <person name="Young C.R."/>
            <person name="Angers B."/>
            <person name="Qian P.Y."/>
        </authorList>
    </citation>
    <scope>NUCLEOTIDE SEQUENCE</scope>
    <source>
        <strain evidence="1">R07B-5</strain>
    </source>
</reference>
<keyword evidence="2" id="KW-1185">Reference proteome</keyword>